<reference evidence="2 3" key="1">
    <citation type="submission" date="2019-09" db="EMBL/GenBank/DDBJ databases">
        <title>Draft genome of the ectomycorrhizal ascomycete Sphaerosporella brunnea.</title>
        <authorList>
            <consortium name="DOE Joint Genome Institute"/>
            <person name="Benucci G.M."/>
            <person name="Marozzi G."/>
            <person name="Antonielli L."/>
            <person name="Sanchez S."/>
            <person name="Marco P."/>
            <person name="Wang X."/>
            <person name="Falini L.B."/>
            <person name="Barry K."/>
            <person name="Haridas S."/>
            <person name="Lipzen A."/>
            <person name="Labutti K."/>
            <person name="Grigoriev I.V."/>
            <person name="Murat C."/>
            <person name="Martin F."/>
            <person name="Albertini E."/>
            <person name="Donnini D."/>
            <person name="Bonito G."/>
        </authorList>
    </citation>
    <scope>NUCLEOTIDE SEQUENCE [LARGE SCALE GENOMIC DNA]</scope>
    <source>
        <strain evidence="2 3">Sb_GMNB300</strain>
    </source>
</reference>
<protein>
    <submittedName>
        <fullName evidence="2">Uncharacterized protein</fullName>
    </submittedName>
</protein>
<dbReference type="OrthoDB" id="3515175at2759"/>
<comment type="caution">
    <text evidence="2">The sequence shown here is derived from an EMBL/GenBank/DDBJ whole genome shotgun (WGS) entry which is preliminary data.</text>
</comment>
<name>A0A5J5EP39_9PEZI</name>
<evidence type="ECO:0000313" key="2">
    <source>
        <dbReference type="EMBL" id="KAA8899136.1"/>
    </source>
</evidence>
<feature type="region of interest" description="Disordered" evidence="1">
    <location>
        <begin position="242"/>
        <end position="263"/>
    </location>
</feature>
<organism evidence="2 3">
    <name type="scientific">Sphaerosporella brunnea</name>
    <dbReference type="NCBI Taxonomy" id="1250544"/>
    <lineage>
        <taxon>Eukaryota</taxon>
        <taxon>Fungi</taxon>
        <taxon>Dikarya</taxon>
        <taxon>Ascomycota</taxon>
        <taxon>Pezizomycotina</taxon>
        <taxon>Pezizomycetes</taxon>
        <taxon>Pezizales</taxon>
        <taxon>Pyronemataceae</taxon>
        <taxon>Sphaerosporella</taxon>
    </lineage>
</organism>
<gene>
    <name evidence="2" type="ORF">FN846DRAFT_960904</name>
</gene>
<dbReference type="Proteomes" id="UP000326924">
    <property type="component" value="Unassembled WGS sequence"/>
</dbReference>
<dbReference type="EMBL" id="VXIS01000172">
    <property type="protein sequence ID" value="KAA8899136.1"/>
    <property type="molecule type" value="Genomic_DNA"/>
</dbReference>
<accession>A0A5J5EP39</accession>
<dbReference type="InParanoid" id="A0A5J5EP39"/>
<sequence>MGAPHQIFVVARIQPKPRAGGDDQPQKDEMDRTISTRPEFRVLFAIHHQSLEGIAVLASCSRILDAVRNNSHAIATELRTLDPISWEEYCSAYDYDEDDTDDYGEYDTEVHSEGKELLPCPLLCRTVWDATLFEPESSYLQYRNRILAPWRHYSYAENQEGYTIVDVTDPANPAHCFMWCLTEGDVTQSAAEYVNGQYRDAIAAGCGDLMEKLGKLPRIASSEILEIWPSEDTRIDETVIALQQPSLGNPQAPKSPSDSGPRSLKSLSWDLIFSSCLNGDSPGSLLDICCEIPHLEWEEVIPCARSLLEKEASDTKVPSSMVEILSKAYSNIDSGTTHVLDFSVSPFNRLTGPQLATVIQHFFLPGSVWDGAAASYTIEILNLSFNPHLTTPCVEQILNKIPKYITIKKLILIDCPLVDVSTLRLAPRTVSTAGCTGPDILDLQMPSLAMRTFQNSWPKIKCENFPIAPSRGSVFTLVHLIPETYDVEFPMVEQAQCYFTHPRMAVKGLINYLGYLTYMIDFESMPLSSTAARCFDGCYIEAPPRNHERFVNFGCGDPDGALYAKKVETNRKLVEETLEKSRETGAYALFVGSHPWEARWHRPDSGLFFHYGFVRLEDDGKLSILSIKDILATCLKPGPEGNIYSPDDMEDPRVKQVCEGHLKVKNLFHGPLDVPIRLFTEEEIRNAEFESMA</sequence>
<proteinExistence type="predicted"/>
<keyword evidence="3" id="KW-1185">Reference proteome</keyword>
<evidence type="ECO:0000256" key="1">
    <source>
        <dbReference type="SAM" id="MobiDB-lite"/>
    </source>
</evidence>
<dbReference type="AlphaFoldDB" id="A0A5J5EP39"/>
<evidence type="ECO:0000313" key="3">
    <source>
        <dbReference type="Proteomes" id="UP000326924"/>
    </source>
</evidence>
<feature type="compositionally biased region" description="Polar residues" evidence="1">
    <location>
        <begin position="242"/>
        <end position="260"/>
    </location>
</feature>